<organism evidence="5 6">
    <name type="scientific">Metarhizium humberi</name>
    <dbReference type="NCBI Taxonomy" id="2596975"/>
    <lineage>
        <taxon>Eukaryota</taxon>
        <taxon>Fungi</taxon>
        <taxon>Dikarya</taxon>
        <taxon>Ascomycota</taxon>
        <taxon>Pezizomycotina</taxon>
        <taxon>Sordariomycetes</taxon>
        <taxon>Hypocreomycetidae</taxon>
        <taxon>Hypocreales</taxon>
        <taxon>Clavicipitaceae</taxon>
        <taxon>Metarhizium</taxon>
    </lineage>
</organism>
<dbReference type="InterPro" id="IPR016040">
    <property type="entry name" value="NAD(P)-bd_dom"/>
</dbReference>
<dbReference type="InterPro" id="IPR036291">
    <property type="entry name" value="NAD(P)-bd_dom_sf"/>
</dbReference>
<proteinExistence type="inferred from homology"/>
<evidence type="ECO:0000256" key="2">
    <source>
        <dbReference type="ARBA" id="ARBA00022857"/>
    </source>
</evidence>
<keyword evidence="3" id="KW-0560">Oxidoreductase</keyword>
<dbReference type="SUPFAM" id="SSF51735">
    <property type="entry name" value="NAD(P)-binding Rossmann-fold domains"/>
    <property type="match status" value="1"/>
</dbReference>
<name>A0A9P8S9B8_9HYPO</name>
<dbReference type="EMBL" id="JACEFI010000005">
    <property type="protein sequence ID" value="KAH0598174.1"/>
    <property type="molecule type" value="Genomic_DNA"/>
</dbReference>
<comment type="caution">
    <text evidence="5">The sequence shown here is derived from an EMBL/GenBank/DDBJ whole genome shotgun (WGS) entry which is preliminary data.</text>
</comment>
<evidence type="ECO:0000313" key="6">
    <source>
        <dbReference type="Proteomes" id="UP000764110"/>
    </source>
</evidence>
<dbReference type="Gene3D" id="3.90.25.10">
    <property type="entry name" value="UDP-galactose 4-epimerase, domain 1"/>
    <property type="match status" value="1"/>
</dbReference>
<evidence type="ECO:0000259" key="4">
    <source>
        <dbReference type="Pfam" id="PF13460"/>
    </source>
</evidence>
<evidence type="ECO:0000256" key="1">
    <source>
        <dbReference type="ARBA" id="ARBA00005725"/>
    </source>
</evidence>
<dbReference type="GO" id="GO:0016491">
    <property type="term" value="F:oxidoreductase activity"/>
    <property type="evidence" value="ECO:0007669"/>
    <property type="project" value="UniProtKB-KW"/>
</dbReference>
<sequence length="388" mass="43337">MHNRLNGLSAALRCRRGSRSAHPGESRLESCCLIKSGGCIRGTGLIRFAVRRENANVVLGTPHPSVRRLITVFQSQLCSASRKMRVAIAGYGDLTRYICEEFVKAGHVLVILTRSYKTQLESQGVAQAITDYSPSSLRAPLADCEVLISTISDFSSAYTNVHRNLILACQESPRCKRFIPAEFVGDIEAYPDEPGFYYAPHEPIREMLRGQTDLEWTLVCIGWLSDYFVPSKNRHIKDIGEFHPMNWAGNKIVIPGTGNEPVDFTWARDVVRGLASLIEAPRGSWEPYTFMSGERSCWNDATRLAVQKYRPGIPIQHVSLHSVAGMIKTAKDENTEVLADYYLLSISRACGIPTDKVEAHREKYFSGVTFRGLRDGLCQVDEHPDSIV</sequence>
<keyword evidence="6" id="KW-1185">Reference proteome</keyword>
<dbReference type="PANTHER" id="PTHR47706">
    <property type="entry name" value="NMRA-LIKE FAMILY PROTEIN"/>
    <property type="match status" value="1"/>
</dbReference>
<accession>A0A9P8S9B8</accession>
<dbReference type="InterPro" id="IPR051609">
    <property type="entry name" value="NmrA/Isoflavone_reductase-like"/>
</dbReference>
<protein>
    <recommendedName>
        <fullName evidence="4">NAD(P)-binding domain-containing protein</fullName>
    </recommendedName>
</protein>
<dbReference type="AlphaFoldDB" id="A0A9P8S9B8"/>
<dbReference type="Pfam" id="PF13460">
    <property type="entry name" value="NAD_binding_10"/>
    <property type="match status" value="1"/>
</dbReference>
<evidence type="ECO:0000313" key="5">
    <source>
        <dbReference type="EMBL" id="KAH0598174.1"/>
    </source>
</evidence>
<dbReference type="Proteomes" id="UP000764110">
    <property type="component" value="Unassembled WGS sequence"/>
</dbReference>
<dbReference type="Gene3D" id="3.40.50.720">
    <property type="entry name" value="NAD(P)-binding Rossmann-like Domain"/>
    <property type="match status" value="1"/>
</dbReference>
<comment type="similarity">
    <text evidence="1">Belongs to the NmrA-type oxidoreductase family. Isoflavone reductase subfamily.</text>
</comment>
<reference evidence="5 6" key="1">
    <citation type="submission" date="2020-07" db="EMBL/GenBank/DDBJ databases">
        <title>Metarhizium humberi genome.</title>
        <authorList>
            <person name="Lysoe E."/>
        </authorList>
    </citation>
    <scope>NUCLEOTIDE SEQUENCE [LARGE SCALE GENOMIC DNA]</scope>
    <source>
        <strain evidence="5 6">ESALQ1638</strain>
    </source>
</reference>
<keyword evidence="2" id="KW-0521">NADP</keyword>
<feature type="domain" description="NAD(P)-binding" evidence="4">
    <location>
        <begin position="92"/>
        <end position="227"/>
    </location>
</feature>
<dbReference type="PANTHER" id="PTHR47706:SF4">
    <property type="entry name" value="NMRA-LIKE DOMAIN-CONTAINING PROTEIN"/>
    <property type="match status" value="1"/>
</dbReference>
<evidence type="ECO:0000256" key="3">
    <source>
        <dbReference type="ARBA" id="ARBA00023002"/>
    </source>
</evidence>
<gene>
    <name evidence="5" type="ORF">MHUMG1_03467</name>
</gene>